<dbReference type="PANTHER" id="PTHR13817:SF73">
    <property type="entry name" value="FIBRONECTIN TYPE-III DOMAIN-CONTAINING PROTEIN"/>
    <property type="match status" value="1"/>
</dbReference>
<dbReference type="PANTHER" id="PTHR13817">
    <property type="entry name" value="TITIN"/>
    <property type="match status" value="1"/>
</dbReference>
<keyword evidence="4" id="KW-1185">Reference proteome</keyword>
<keyword evidence="1" id="KW-0732">Signal</keyword>
<dbReference type="GO" id="GO:0030246">
    <property type="term" value="F:carbohydrate binding"/>
    <property type="evidence" value="ECO:0007669"/>
    <property type="project" value="InterPro"/>
</dbReference>
<sequence length="1206" mass="124382">MSYLRPSRTAALIGAIGFLGGAASRPALAQMPGSYTTSWLGDTFGQGGSSTATGQYWMQDYIAQMTVQSDGTCWTSGPWDEGGRTNGEYKDGLVVGNQNNNINNQSVSVGGHTWTINGASVTSDDGRSLPSPGAPGALGVASNGQLLVADNGSRSQVLFYNVSGTPSLAGTFGVQGGISASYTATYDVPAATNSPDYPTGTYGPGVYHPFKLWNMTGVGEDSTGRLFVSREDTGGGSAILCFKQNGSGNWVLNWRIEGYCFVDNVDFDASTDGQDVYGVQEHYKMDYTQTLPGAEWSIYGFTADNLHYLNDPRNVDTVHAGQEHGLTSCWYRNVGGHRLLFVEGMTTQMLNIFRFQSGNDVAVPTGLVMETSHTIYGVSNGLFWPPNRPASGSGTTIWSDTNDDGNYQSGEFSAASYGYTYGQWIDSAGNIWWGGNPLVESKLTSFDSAGNPVYASSGVQSFNISGMPSVGNIQYEEAQDRMVLCDKAGEGLTGGSIYVINGWSTGNRTATKVFTMTSNQPTGFSAAGDYLFEVGYASRGKVWVHSLVDGSLTGTMDVPSSLGGNGYSGNVDIGYGIHAFKRANGEYEVAVEDDYMAKVLLYRWNPNGAVGGGGTPEAAYHGPHNIPGSMEAEDYDTGGQGVGYNQTNAGGQTGYRTDNNGAIEANTADNNGYDIGWAGSGQWAKYTVVVASAGAYTVSFRVASPTGQTGAFHLQDANGNNLSGPINVPNTGAWNAWQNVTATVTLPAGSQILEIVQDNSGWNLDSISFAASTGTGTTSYEAEATANTIGNGAYVDTNSAASGGQVVRYIGGSADGYVTVNNVMESAASTQTMTVYYYTGARNFAVSVNGGADQTLTCSNANGGSVTMAVTLSAGANTIKFHNAASYAPDLDRITVTGATTPSAPSAPTGLTAAAGNAQVALSWTAASGATSYSIFRGTASGGESATAIVTGVTGTTYTNTGLTNGTTYYYEVKAVNSAGSSGYSNEASAKPVAPTAPAAPTGLAATAGNAQVSLSWTASSGATSYSIFRGTTSGGESATAIATGVTGTTYTNTGLTNGTTYYYEVKAVNSAGSSGYSNEDLAEPGTLPDLIVTALTWTPAAPASGSAVTFTTTVRNIGAAATPSGTVVGVGYSVSGLGTVTWEDQDSTSLAAGASRAETATGGSSGKTWTAASGSYTITAFVDDVNRISEQNESNNTLAKSLTVP</sequence>
<dbReference type="Pfam" id="PF07705">
    <property type="entry name" value="CARDB"/>
    <property type="match status" value="1"/>
</dbReference>
<dbReference type="InterPro" id="IPR006584">
    <property type="entry name" value="Cellulose-bd_IV"/>
</dbReference>
<name>A0A402CS28_9BACT</name>
<dbReference type="SMART" id="SM00060">
    <property type="entry name" value="FN3"/>
    <property type="match status" value="2"/>
</dbReference>
<dbReference type="Pfam" id="PF03422">
    <property type="entry name" value="CBM_6"/>
    <property type="match status" value="1"/>
</dbReference>
<dbReference type="InterPro" id="IPR008979">
    <property type="entry name" value="Galactose-bd-like_sf"/>
</dbReference>
<gene>
    <name evidence="3" type="ORF">CCAX7_002530</name>
</gene>
<dbReference type="SMART" id="SM00606">
    <property type="entry name" value="CBD_IV"/>
    <property type="match status" value="1"/>
</dbReference>
<dbReference type="EMBL" id="AP025739">
    <property type="protein sequence ID" value="BDI28202.1"/>
    <property type="molecule type" value="Genomic_DNA"/>
</dbReference>
<dbReference type="Gene3D" id="2.60.40.10">
    <property type="entry name" value="Immunoglobulins"/>
    <property type="match status" value="3"/>
</dbReference>
<dbReference type="PROSITE" id="PS51175">
    <property type="entry name" value="CBM6"/>
    <property type="match status" value="2"/>
</dbReference>
<dbReference type="CDD" id="cd04081">
    <property type="entry name" value="CBM35_galactosidase-like"/>
    <property type="match status" value="1"/>
</dbReference>
<dbReference type="PROSITE" id="PS50853">
    <property type="entry name" value="FN3"/>
    <property type="match status" value="2"/>
</dbReference>
<dbReference type="SUPFAM" id="SSF49785">
    <property type="entry name" value="Galactose-binding domain-like"/>
    <property type="match status" value="2"/>
</dbReference>
<dbReference type="InterPro" id="IPR050964">
    <property type="entry name" value="Striated_Muscle_Regulatory"/>
</dbReference>
<dbReference type="Proteomes" id="UP000287394">
    <property type="component" value="Chromosome"/>
</dbReference>
<dbReference type="SUPFAM" id="SSF49265">
    <property type="entry name" value="Fibronectin type III"/>
    <property type="match status" value="1"/>
</dbReference>
<dbReference type="RefSeq" id="WP_165863998.1">
    <property type="nucleotide sequence ID" value="NZ_AP025739.1"/>
</dbReference>
<reference evidence="3 4" key="1">
    <citation type="journal article" date="2019" name="Int. J. Syst. Evol. Microbiol.">
        <title>Capsulimonas corticalis gen. nov., sp. nov., an aerobic capsulated bacterium, of a novel bacterial order, Capsulimonadales ord. nov., of the class Armatimonadia of the phylum Armatimonadetes.</title>
        <authorList>
            <person name="Li J."/>
            <person name="Kudo C."/>
            <person name="Tonouchi A."/>
        </authorList>
    </citation>
    <scope>NUCLEOTIDE SEQUENCE [LARGE SCALE GENOMIC DNA]</scope>
    <source>
        <strain evidence="3 4">AX-7</strain>
    </source>
</reference>
<dbReference type="InterPro" id="IPR003961">
    <property type="entry name" value="FN3_dom"/>
</dbReference>
<evidence type="ECO:0000256" key="1">
    <source>
        <dbReference type="ARBA" id="ARBA00022729"/>
    </source>
</evidence>
<organism evidence="3 4">
    <name type="scientific">Capsulimonas corticalis</name>
    <dbReference type="NCBI Taxonomy" id="2219043"/>
    <lineage>
        <taxon>Bacteria</taxon>
        <taxon>Bacillati</taxon>
        <taxon>Armatimonadota</taxon>
        <taxon>Armatimonadia</taxon>
        <taxon>Capsulimonadales</taxon>
        <taxon>Capsulimonadaceae</taxon>
        <taxon>Capsulimonas</taxon>
    </lineage>
</organism>
<evidence type="ECO:0000256" key="2">
    <source>
        <dbReference type="ARBA" id="ARBA00022737"/>
    </source>
</evidence>
<dbReference type="InterPro" id="IPR036116">
    <property type="entry name" value="FN3_sf"/>
</dbReference>
<protein>
    <submittedName>
        <fullName evidence="3">Uncharacterized protein</fullName>
    </submittedName>
</protein>
<proteinExistence type="predicted"/>
<dbReference type="InterPro" id="IPR011635">
    <property type="entry name" value="CARDB"/>
</dbReference>
<accession>A0A402CS28</accession>
<dbReference type="CDD" id="cd04080">
    <property type="entry name" value="CBM6_cellulase-like"/>
    <property type="match status" value="1"/>
</dbReference>
<keyword evidence="2" id="KW-0677">Repeat</keyword>
<dbReference type="Pfam" id="PF00041">
    <property type="entry name" value="fn3"/>
    <property type="match status" value="2"/>
</dbReference>
<evidence type="ECO:0000313" key="3">
    <source>
        <dbReference type="EMBL" id="BDI28202.1"/>
    </source>
</evidence>
<dbReference type="KEGG" id="ccot:CCAX7_002530"/>
<dbReference type="InterPro" id="IPR013783">
    <property type="entry name" value="Ig-like_fold"/>
</dbReference>
<dbReference type="AlphaFoldDB" id="A0A402CS28"/>
<dbReference type="InterPro" id="IPR005084">
    <property type="entry name" value="CBM6"/>
</dbReference>
<dbReference type="Gene3D" id="2.60.120.260">
    <property type="entry name" value="Galactose-binding domain-like"/>
    <property type="match status" value="2"/>
</dbReference>
<evidence type="ECO:0000313" key="4">
    <source>
        <dbReference type="Proteomes" id="UP000287394"/>
    </source>
</evidence>